<comment type="similarity">
    <text evidence="1 4">Belongs to the plant dirigent protein family.</text>
</comment>
<reference evidence="6" key="1">
    <citation type="submission" date="2020-06" db="EMBL/GenBank/DDBJ databases">
        <authorList>
            <person name="Li T."/>
            <person name="Hu X."/>
            <person name="Zhang T."/>
            <person name="Song X."/>
            <person name="Zhang H."/>
            <person name="Dai N."/>
            <person name="Sheng W."/>
            <person name="Hou X."/>
            <person name="Wei L."/>
        </authorList>
    </citation>
    <scope>NUCLEOTIDE SEQUENCE</scope>
    <source>
        <strain evidence="6">G02</strain>
        <tissue evidence="6">Leaf</tissue>
    </source>
</reference>
<sequence length="197" mass="21644">MLMMAISSLSTGIYASSVVHTTTTEQLGSWFQTIGCIGNERTAKIHLYIQDFIGGPNQTVYEVARASITSTSPTSFGLVEVFDDLMTAGPDLNSEKVGRFQGFYAVSDLNTTAYTISINYYFTSGPGRMNGSTISVFGREPIYAQQRELAVIGGTGMFRFARGYNILSTFAFVVPNEYIILESTIYVTYRDDSTPCI</sequence>
<accession>A0AAW2MU16</accession>
<organism evidence="6">
    <name type="scientific">Sesamum radiatum</name>
    <name type="common">Black benniseed</name>
    <dbReference type="NCBI Taxonomy" id="300843"/>
    <lineage>
        <taxon>Eukaryota</taxon>
        <taxon>Viridiplantae</taxon>
        <taxon>Streptophyta</taxon>
        <taxon>Embryophyta</taxon>
        <taxon>Tracheophyta</taxon>
        <taxon>Spermatophyta</taxon>
        <taxon>Magnoliopsida</taxon>
        <taxon>eudicotyledons</taxon>
        <taxon>Gunneridae</taxon>
        <taxon>Pentapetalae</taxon>
        <taxon>asterids</taxon>
        <taxon>lamiids</taxon>
        <taxon>Lamiales</taxon>
        <taxon>Pedaliaceae</taxon>
        <taxon>Sesamum</taxon>
    </lineage>
</organism>
<evidence type="ECO:0000313" key="6">
    <source>
        <dbReference type="EMBL" id="KAL0334606.1"/>
    </source>
</evidence>
<dbReference type="Pfam" id="PF03018">
    <property type="entry name" value="Dirigent"/>
    <property type="match status" value="1"/>
</dbReference>
<comment type="caution">
    <text evidence="6">The sequence shown here is derived from an EMBL/GenBank/DDBJ whole genome shotgun (WGS) entry which is preliminary data.</text>
</comment>
<gene>
    <name evidence="6" type="ORF">Sradi_4672500</name>
</gene>
<keyword evidence="3 4" id="KW-0964">Secreted</keyword>
<dbReference type="InterPro" id="IPR004265">
    <property type="entry name" value="Dirigent"/>
</dbReference>
<evidence type="ECO:0000256" key="4">
    <source>
        <dbReference type="RuleBase" id="RU363099"/>
    </source>
</evidence>
<keyword evidence="4" id="KW-0052">Apoplast</keyword>
<dbReference type="GO" id="GO:0048046">
    <property type="term" value="C:apoplast"/>
    <property type="evidence" value="ECO:0007669"/>
    <property type="project" value="UniProtKB-SubCell"/>
</dbReference>
<reference evidence="6" key="2">
    <citation type="journal article" date="2024" name="Plant">
        <title>Genomic evolution and insights into agronomic trait innovations of Sesamum species.</title>
        <authorList>
            <person name="Miao H."/>
            <person name="Wang L."/>
            <person name="Qu L."/>
            <person name="Liu H."/>
            <person name="Sun Y."/>
            <person name="Le M."/>
            <person name="Wang Q."/>
            <person name="Wei S."/>
            <person name="Zheng Y."/>
            <person name="Lin W."/>
            <person name="Duan Y."/>
            <person name="Cao H."/>
            <person name="Xiong S."/>
            <person name="Wang X."/>
            <person name="Wei L."/>
            <person name="Li C."/>
            <person name="Ma Q."/>
            <person name="Ju M."/>
            <person name="Zhao R."/>
            <person name="Li G."/>
            <person name="Mu C."/>
            <person name="Tian Q."/>
            <person name="Mei H."/>
            <person name="Zhang T."/>
            <person name="Gao T."/>
            <person name="Zhang H."/>
        </authorList>
    </citation>
    <scope>NUCLEOTIDE SEQUENCE</scope>
    <source>
        <strain evidence="6">G02</strain>
    </source>
</reference>
<protein>
    <recommendedName>
        <fullName evidence="4">Dirigent protein</fullName>
    </recommendedName>
</protein>
<dbReference type="GO" id="GO:0009699">
    <property type="term" value="P:phenylpropanoid biosynthetic process"/>
    <property type="evidence" value="ECO:0007669"/>
    <property type="project" value="UniProtKB-ARBA"/>
</dbReference>
<dbReference type="PANTHER" id="PTHR21495">
    <property type="entry name" value="NUCLEOPORIN-RELATED"/>
    <property type="match status" value="1"/>
</dbReference>
<dbReference type="AlphaFoldDB" id="A0AAW2MU16"/>
<evidence type="ECO:0000256" key="2">
    <source>
        <dbReference type="ARBA" id="ARBA00011738"/>
    </source>
</evidence>
<feature type="signal peptide" evidence="5">
    <location>
        <begin position="1"/>
        <end position="15"/>
    </location>
</feature>
<keyword evidence="5" id="KW-0732">Signal</keyword>
<comment type="function">
    <text evidence="4">Dirigent proteins impart stereoselectivity on the phenoxy radical-coupling reaction, yielding optically active lignans from two molecules of coniferyl alcohol in the biosynthesis of lignans, flavonolignans, and alkaloids and thus plays a central role in plant secondary metabolism.</text>
</comment>
<dbReference type="EMBL" id="JACGWJ010000021">
    <property type="protein sequence ID" value="KAL0334606.1"/>
    <property type="molecule type" value="Genomic_DNA"/>
</dbReference>
<evidence type="ECO:0000256" key="1">
    <source>
        <dbReference type="ARBA" id="ARBA00010746"/>
    </source>
</evidence>
<feature type="chain" id="PRO_5043419121" description="Dirigent protein" evidence="5">
    <location>
        <begin position="16"/>
        <end position="197"/>
    </location>
</feature>
<name>A0AAW2MU16_SESRA</name>
<comment type="subunit">
    <text evidence="2 4">Homodimer.</text>
</comment>
<comment type="subcellular location">
    <subcellularLocation>
        <location evidence="4">Secreted</location>
        <location evidence="4">Extracellular space</location>
        <location evidence="4">Apoplast</location>
    </subcellularLocation>
</comment>
<dbReference type="Gene3D" id="2.40.480.10">
    <property type="entry name" value="Allene oxide cyclase-like"/>
    <property type="match status" value="1"/>
</dbReference>
<dbReference type="InterPro" id="IPR044859">
    <property type="entry name" value="Allene_oxi_cyc_Dirigent"/>
</dbReference>
<proteinExistence type="inferred from homology"/>
<evidence type="ECO:0000256" key="5">
    <source>
        <dbReference type="SAM" id="SignalP"/>
    </source>
</evidence>
<evidence type="ECO:0000256" key="3">
    <source>
        <dbReference type="ARBA" id="ARBA00022525"/>
    </source>
</evidence>